<evidence type="ECO:0000256" key="7">
    <source>
        <dbReference type="RuleBase" id="RU363032"/>
    </source>
</evidence>
<keyword evidence="10" id="KW-1185">Reference proteome</keyword>
<feature type="transmembrane region" description="Helical" evidence="7">
    <location>
        <begin position="107"/>
        <end position="127"/>
    </location>
</feature>
<feature type="transmembrane region" description="Helical" evidence="7">
    <location>
        <begin position="155"/>
        <end position="180"/>
    </location>
</feature>
<feature type="domain" description="ABC transmembrane type-1" evidence="8">
    <location>
        <begin position="69"/>
        <end position="290"/>
    </location>
</feature>
<protein>
    <submittedName>
        <fullName evidence="9">Carbohydrate ABC transporter membrane protein 1, CUT1 family</fullName>
    </submittedName>
</protein>
<dbReference type="InterPro" id="IPR035906">
    <property type="entry name" value="MetI-like_sf"/>
</dbReference>
<dbReference type="InterPro" id="IPR000515">
    <property type="entry name" value="MetI-like"/>
</dbReference>
<evidence type="ECO:0000256" key="1">
    <source>
        <dbReference type="ARBA" id="ARBA00004651"/>
    </source>
</evidence>
<comment type="similarity">
    <text evidence="7">Belongs to the binding-protein-dependent transport system permease family.</text>
</comment>
<dbReference type="AlphaFoldDB" id="A0A1W1VVU7"/>
<feature type="transmembrane region" description="Helical" evidence="7">
    <location>
        <begin position="201"/>
        <end position="226"/>
    </location>
</feature>
<keyword evidence="5 7" id="KW-1133">Transmembrane helix</keyword>
<dbReference type="PANTHER" id="PTHR30193:SF37">
    <property type="entry name" value="INNER MEMBRANE ABC TRANSPORTER PERMEASE PROTEIN YCJO"/>
    <property type="match status" value="1"/>
</dbReference>
<dbReference type="Gene3D" id="1.10.3720.10">
    <property type="entry name" value="MetI-like"/>
    <property type="match status" value="1"/>
</dbReference>
<dbReference type="InterPro" id="IPR051393">
    <property type="entry name" value="ABC_transporter_permease"/>
</dbReference>
<evidence type="ECO:0000259" key="8">
    <source>
        <dbReference type="PROSITE" id="PS50928"/>
    </source>
</evidence>
<dbReference type="OrthoDB" id="9774308at2"/>
<dbReference type="SUPFAM" id="SSF161098">
    <property type="entry name" value="MetI-like"/>
    <property type="match status" value="1"/>
</dbReference>
<comment type="subcellular location">
    <subcellularLocation>
        <location evidence="1 7">Cell membrane</location>
        <topology evidence="1 7">Multi-pass membrane protein</topology>
    </subcellularLocation>
</comment>
<proteinExistence type="inferred from homology"/>
<dbReference type="RefSeq" id="WP_084665428.1">
    <property type="nucleotide sequence ID" value="NZ_LT838272.1"/>
</dbReference>
<evidence type="ECO:0000256" key="4">
    <source>
        <dbReference type="ARBA" id="ARBA00022692"/>
    </source>
</evidence>
<evidence type="ECO:0000313" key="9">
    <source>
        <dbReference type="EMBL" id="SMB97370.1"/>
    </source>
</evidence>
<dbReference type="PROSITE" id="PS50928">
    <property type="entry name" value="ABC_TM1"/>
    <property type="match status" value="1"/>
</dbReference>
<accession>A0A1W1VVU7</accession>
<gene>
    <name evidence="9" type="ORF">SAMN00808754_1834</name>
</gene>
<dbReference type="Proteomes" id="UP000192569">
    <property type="component" value="Chromosome I"/>
</dbReference>
<keyword evidence="2 7" id="KW-0813">Transport</keyword>
<evidence type="ECO:0000256" key="2">
    <source>
        <dbReference type="ARBA" id="ARBA00022448"/>
    </source>
</evidence>
<name>A0A1W1VVU7_9FIRM</name>
<keyword evidence="4 7" id="KW-0812">Transmembrane</keyword>
<reference evidence="9 10" key="1">
    <citation type="submission" date="2017-04" db="EMBL/GenBank/DDBJ databases">
        <authorList>
            <person name="Afonso C.L."/>
            <person name="Miller P.J."/>
            <person name="Scott M.A."/>
            <person name="Spackman E."/>
            <person name="Goraichik I."/>
            <person name="Dimitrov K.M."/>
            <person name="Suarez D.L."/>
            <person name="Swayne D.E."/>
        </authorList>
    </citation>
    <scope>NUCLEOTIDE SEQUENCE [LARGE SCALE GENOMIC DNA]</scope>
    <source>
        <strain evidence="9 10">ToBE</strain>
    </source>
</reference>
<dbReference type="PANTHER" id="PTHR30193">
    <property type="entry name" value="ABC TRANSPORTER PERMEASE PROTEIN"/>
    <property type="match status" value="1"/>
</dbReference>
<evidence type="ECO:0000256" key="3">
    <source>
        <dbReference type="ARBA" id="ARBA00022475"/>
    </source>
</evidence>
<dbReference type="CDD" id="cd06261">
    <property type="entry name" value="TM_PBP2"/>
    <property type="match status" value="1"/>
</dbReference>
<dbReference type="EMBL" id="LT838272">
    <property type="protein sequence ID" value="SMB97370.1"/>
    <property type="molecule type" value="Genomic_DNA"/>
</dbReference>
<feature type="transmembrane region" description="Helical" evidence="7">
    <location>
        <begin position="73"/>
        <end position="95"/>
    </location>
</feature>
<dbReference type="STRING" id="698762.SAMN00808754_1834"/>
<dbReference type="Pfam" id="PF00528">
    <property type="entry name" value="BPD_transp_1"/>
    <property type="match status" value="1"/>
</dbReference>
<sequence length="300" mass="33808">MGASRRQIIWAIFFVFPALFLFIFTVLYPLLEVVRLSLYEWRMVGKGPTFVGLQNYITTFHDPLFWQAVKVTVIWTLGVVPAIIVLGLGTAFLLNMKALKLKGVFRTIYFIPVVTNMVASAFVWRWLFEPTNGVVNYFLGVLGLPQPGWLASTRYALPAMMVVGVWKQIGFSMVVFLAGLQTIPQTMYEAAAIDGATRWKTFWSITLPLLNPAIVFNAIILVINAFRVFTIPYVMACGGFTYGQPGGPLDSTRVFVIHIYDLAFRRGEFGYASASAVILLVVIMCLTLLQFKVLERRIEY</sequence>
<dbReference type="GO" id="GO:0005886">
    <property type="term" value="C:plasma membrane"/>
    <property type="evidence" value="ECO:0007669"/>
    <property type="project" value="UniProtKB-SubCell"/>
</dbReference>
<keyword evidence="3" id="KW-1003">Cell membrane</keyword>
<evidence type="ECO:0000313" key="10">
    <source>
        <dbReference type="Proteomes" id="UP000192569"/>
    </source>
</evidence>
<feature type="transmembrane region" description="Helical" evidence="7">
    <location>
        <begin position="7"/>
        <end position="31"/>
    </location>
</feature>
<evidence type="ECO:0000256" key="5">
    <source>
        <dbReference type="ARBA" id="ARBA00022989"/>
    </source>
</evidence>
<dbReference type="GO" id="GO:0055085">
    <property type="term" value="P:transmembrane transport"/>
    <property type="evidence" value="ECO:0007669"/>
    <property type="project" value="InterPro"/>
</dbReference>
<keyword evidence="6 7" id="KW-0472">Membrane</keyword>
<organism evidence="9 10">
    <name type="scientific">Thermanaeromonas toyohensis ToBE</name>
    <dbReference type="NCBI Taxonomy" id="698762"/>
    <lineage>
        <taxon>Bacteria</taxon>
        <taxon>Bacillati</taxon>
        <taxon>Bacillota</taxon>
        <taxon>Clostridia</taxon>
        <taxon>Neomoorellales</taxon>
        <taxon>Neomoorellaceae</taxon>
        <taxon>Thermanaeromonas</taxon>
    </lineage>
</organism>
<evidence type="ECO:0000256" key="6">
    <source>
        <dbReference type="ARBA" id="ARBA00023136"/>
    </source>
</evidence>
<feature type="transmembrane region" description="Helical" evidence="7">
    <location>
        <begin position="269"/>
        <end position="289"/>
    </location>
</feature>